<dbReference type="InterPro" id="IPR011066">
    <property type="entry name" value="MscS_channel_C_sf"/>
</dbReference>
<feature type="transmembrane region" description="Helical" evidence="7">
    <location>
        <begin position="67"/>
        <end position="86"/>
    </location>
</feature>
<evidence type="ECO:0000256" key="4">
    <source>
        <dbReference type="ARBA" id="ARBA00022692"/>
    </source>
</evidence>
<evidence type="ECO:0000256" key="3">
    <source>
        <dbReference type="ARBA" id="ARBA00022475"/>
    </source>
</evidence>
<feature type="domain" description="Mechanosensitive ion channel MscS" evidence="8">
    <location>
        <begin position="184"/>
        <end position="250"/>
    </location>
</feature>
<dbReference type="GO" id="GO:0005886">
    <property type="term" value="C:plasma membrane"/>
    <property type="evidence" value="ECO:0007669"/>
    <property type="project" value="UniProtKB-SubCell"/>
</dbReference>
<dbReference type="Pfam" id="PF21082">
    <property type="entry name" value="MS_channel_3rd"/>
    <property type="match status" value="1"/>
</dbReference>
<feature type="transmembrane region" description="Helical" evidence="7">
    <location>
        <begin position="92"/>
        <end position="113"/>
    </location>
</feature>
<feature type="transmembrane region" description="Helical" evidence="7">
    <location>
        <begin position="134"/>
        <end position="157"/>
    </location>
</feature>
<keyword evidence="5 7" id="KW-1133">Transmembrane helix</keyword>
<dbReference type="InterPro" id="IPR011014">
    <property type="entry name" value="MscS_channel_TM-2"/>
</dbReference>
<gene>
    <name evidence="11" type="ORF">SAMN05216362_1684</name>
</gene>
<keyword evidence="6 7" id="KW-0472">Membrane</keyword>
<dbReference type="InterPro" id="IPR010920">
    <property type="entry name" value="LSM_dom_sf"/>
</dbReference>
<dbReference type="Gene3D" id="1.10.287.1260">
    <property type="match status" value="1"/>
</dbReference>
<evidence type="ECO:0000256" key="1">
    <source>
        <dbReference type="ARBA" id="ARBA00004651"/>
    </source>
</evidence>
<dbReference type="GO" id="GO:0055085">
    <property type="term" value="P:transmembrane transport"/>
    <property type="evidence" value="ECO:0007669"/>
    <property type="project" value="InterPro"/>
</dbReference>
<keyword evidence="3" id="KW-1003">Cell membrane</keyword>
<evidence type="ECO:0000256" key="5">
    <source>
        <dbReference type="ARBA" id="ARBA00022989"/>
    </source>
</evidence>
<keyword evidence="12" id="KW-1185">Reference proteome</keyword>
<dbReference type="SUPFAM" id="SSF82861">
    <property type="entry name" value="Mechanosensitive channel protein MscS (YggB), transmembrane region"/>
    <property type="match status" value="1"/>
</dbReference>
<dbReference type="PANTHER" id="PTHR43634:SF2">
    <property type="entry name" value="LOW CONDUCTANCE MECHANOSENSITIVE CHANNEL YNAI"/>
    <property type="match status" value="1"/>
</dbReference>
<proteinExistence type="inferred from homology"/>
<dbReference type="InterPro" id="IPR049142">
    <property type="entry name" value="MS_channel_1st"/>
</dbReference>
<evidence type="ECO:0000313" key="12">
    <source>
        <dbReference type="Proteomes" id="UP000199427"/>
    </source>
</evidence>
<dbReference type="AlphaFoldDB" id="A0A1H9MPY0"/>
<organism evidence="11 12">
    <name type="scientific">Piscibacillus halophilus</name>
    <dbReference type="NCBI Taxonomy" id="571933"/>
    <lineage>
        <taxon>Bacteria</taxon>
        <taxon>Bacillati</taxon>
        <taxon>Bacillota</taxon>
        <taxon>Bacilli</taxon>
        <taxon>Bacillales</taxon>
        <taxon>Bacillaceae</taxon>
        <taxon>Piscibacillus</taxon>
    </lineage>
</organism>
<dbReference type="Proteomes" id="UP000199427">
    <property type="component" value="Unassembled WGS sequence"/>
</dbReference>
<dbReference type="SUPFAM" id="SSF82689">
    <property type="entry name" value="Mechanosensitive channel protein MscS (YggB), C-terminal domain"/>
    <property type="match status" value="1"/>
</dbReference>
<evidence type="ECO:0000256" key="6">
    <source>
        <dbReference type="ARBA" id="ARBA00023136"/>
    </source>
</evidence>
<reference evidence="11 12" key="1">
    <citation type="submission" date="2016-10" db="EMBL/GenBank/DDBJ databases">
        <authorList>
            <person name="de Groot N.N."/>
        </authorList>
    </citation>
    <scope>NUCLEOTIDE SEQUENCE [LARGE SCALE GENOMIC DNA]</scope>
    <source>
        <strain evidence="11 12">DSM 21633</strain>
    </source>
</reference>
<keyword evidence="4 7" id="KW-0812">Transmembrane</keyword>
<dbReference type="InterPro" id="IPR023408">
    <property type="entry name" value="MscS_beta-dom_sf"/>
</dbReference>
<dbReference type="OrthoDB" id="9809206at2"/>
<comment type="subcellular location">
    <subcellularLocation>
        <location evidence="1">Cell membrane</location>
        <topology evidence="1">Multi-pass membrane protein</topology>
    </subcellularLocation>
</comment>
<sequence length="365" mass="41873">MEFNWRLWEYISVDNWINIGIALGILLIFHLLRKLFTKYVFYFIRKLFNKSRTDIFRQILDAYEKPIHLLFVIIGLYIAVDFFPYLNQDSETFRSIIKSSFIVIMAWGLYNLSSTSSLMLIKLNEEAGLEIDQILIPFLSKAIRVIIIAITASLILSSFGFDVNGFVAGLGLGGLAFALAAQEVIKNFFGGVVIITEKPFTLGDWVKTQTVEGVVEDINFRSTIIRTFAQGLVTVPNSTLANEAITNWSKMGKRQIMFNLGVEYSTPKEKLEKVVERINELLLNHDDIHKETIVVKFDKYNDSSLDIFLYFFTNTTEFDEYYNVKQDINFKIMEILEEEGVSVALPSRTIYMDNGNAVVTNKEEE</sequence>
<dbReference type="InterPro" id="IPR006685">
    <property type="entry name" value="MscS_channel_2nd"/>
</dbReference>
<protein>
    <submittedName>
        <fullName evidence="11">MscS family membrane protein</fullName>
    </submittedName>
</protein>
<dbReference type="Gene3D" id="3.30.70.100">
    <property type="match status" value="1"/>
</dbReference>
<evidence type="ECO:0000259" key="10">
    <source>
        <dbReference type="Pfam" id="PF21088"/>
    </source>
</evidence>
<dbReference type="InterPro" id="IPR049278">
    <property type="entry name" value="MS_channel_C"/>
</dbReference>
<feature type="domain" description="Mechanosensitive ion channel transmembrane helices 2/3" evidence="10">
    <location>
        <begin position="141"/>
        <end position="182"/>
    </location>
</feature>
<feature type="domain" description="Mechanosensitive ion channel MscS C-terminal" evidence="9">
    <location>
        <begin position="258"/>
        <end position="342"/>
    </location>
</feature>
<accession>A0A1H9MPY0</accession>
<dbReference type="InterPro" id="IPR045042">
    <property type="entry name" value="YnaI-like"/>
</dbReference>
<evidence type="ECO:0000256" key="7">
    <source>
        <dbReference type="SAM" id="Phobius"/>
    </source>
</evidence>
<dbReference type="RefSeq" id="WP_091776280.1">
    <property type="nucleotide sequence ID" value="NZ_FOES01000068.1"/>
</dbReference>
<name>A0A1H9MPY0_9BACI</name>
<feature type="transmembrane region" description="Helical" evidence="7">
    <location>
        <begin position="163"/>
        <end position="181"/>
    </location>
</feature>
<evidence type="ECO:0000259" key="8">
    <source>
        <dbReference type="Pfam" id="PF00924"/>
    </source>
</evidence>
<dbReference type="Pfam" id="PF21088">
    <property type="entry name" value="MS_channel_1st"/>
    <property type="match status" value="1"/>
</dbReference>
<dbReference type="PANTHER" id="PTHR43634">
    <property type="entry name" value="OW CONDUCTANCE MECHANOSENSITIVE CHANNEL"/>
    <property type="match status" value="1"/>
</dbReference>
<dbReference type="STRING" id="571933.SAMN05216362_1684"/>
<evidence type="ECO:0000259" key="9">
    <source>
        <dbReference type="Pfam" id="PF21082"/>
    </source>
</evidence>
<feature type="transmembrane region" description="Helical" evidence="7">
    <location>
        <begin position="16"/>
        <end position="36"/>
    </location>
</feature>
<evidence type="ECO:0000313" key="11">
    <source>
        <dbReference type="EMBL" id="SER25746.1"/>
    </source>
</evidence>
<evidence type="ECO:0000256" key="2">
    <source>
        <dbReference type="ARBA" id="ARBA00008017"/>
    </source>
</evidence>
<comment type="similarity">
    <text evidence="2">Belongs to the MscS (TC 1.A.23) family.</text>
</comment>
<dbReference type="EMBL" id="FOES01000068">
    <property type="protein sequence ID" value="SER25746.1"/>
    <property type="molecule type" value="Genomic_DNA"/>
</dbReference>
<dbReference type="Pfam" id="PF00924">
    <property type="entry name" value="MS_channel_2nd"/>
    <property type="match status" value="1"/>
</dbReference>
<dbReference type="SUPFAM" id="SSF50182">
    <property type="entry name" value="Sm-like ribonucleoproteins"/>
    <property type="match status" value="1"/>
</dbReference>
<dbReference type="Gene3D" id="2.30.30.60">
    <property type="match status" value="1"/>
</dbReference>